<evidence type="ECO:0000313" key="4">
    <source>
        <dbReference type="EMBL" id="KAH9839085.1"/>
    </source>
</evidence>
<feature type="compositionally biased region" description="Low complexity" evidence="3">
    <location>
        <begin position="524"/>
        <end position="534"/>
    </location>
</feature>
<evidence type="ECO:0000256" key="2">
    <source>
        <dbReference type="ARBA" id="ARBA00022703"/>
    </source>
</evidence>
<keyword evidence="2" id="KW-0053">Apoptosis</keyword>
<feature type="compositionally biased region" description="Low complexity" evidence="3">
    <location>
        <begin position="616"/>
        <end position="632"/>
    </location>
</feature>
<dbReference type="Pfam" id="PF05918">
    <property type="entry name" value="API5"/>
    <property type="match status" value="1"/>
</dbReference>
<dbReference type="PANTHER" id="PTHR12758:SF19">
    <property type="entry name" value="APOPTOSIS INHIBITOR 5"/>
    <property type="match status" value="1"/>
</dbReference>
<feature type="compositionally biased region" description="Polar residues" evidence="3">
    <location>
        <begin position="493"/>
        <end position="522"/>
    </location>
</feature>
<dbReference type="GeneID" id="71999650"/>
<feature type="compositionally biased region" description="Basic and acidic residues" evidence="3">
    <location>
        <begin position="581"/>
        <end position="591"/>
    </location>
</feature>
<protein>
    <recommendedName>
        <fullName evidence="6">Apoptosis inhibitor 5</fullName>
    </recommendedName>
</protein>
<reference evidence="4 5" key="1">
    <citation type="journal article" date="2021" name="Environ. Microbiol.">
        <title>Gene family expansions and transcriptome signatures uncover fungal adaptations to wood decay.</title>
        <authorList>
            <person name="Hage H."/>
            <person name="Miyauchi S."/>
            <person name="Viragh M."/>
            <person name="Drula E."/>
            <person name="Min B."/>
            <person name="Chaduli D."/>
            <person name="Navarro D."/>
            <person name="Favel A."/>
            <person name="Norest M."/>
            <person name="Lesage-Meessen L."/>
            <person name="Balint B."/>
            <person name="Merenyi Z."/>
            <person name="de Eugenio L."/>
            <person name="Morin E."/>
            <person name="Martinez A.T."/>
            <person name="Baldrian P."/>
            <person name="Stursova M."/>
            <person name="Martinez M.J."/>
            <person name="Novotny C."/>
            <person name="Magnuson J.K."/>
            <person name="Spatafora J.W."/>
            <person name="Maurice S."/>
            <person name="Pangilinan J."/>
            <person name="Andreopoulos W."/>
            <person name="LaButti K."/>
            <person name="Hundley H."/>
            <person name="Na H."/>
            <person name="Kuo A."/>
            <person name="Barry K."/>
            <person name="Lipzen A."/>
            <person name="Henrissat B."/>
            <person name="Riley R."/>
            <person name="Ahrendt S."/>
            <person name="Nagy L.G."/>
            <person name="Grigoriev I.V."/>
            <person name="Martin F."/>
            <person name="Rosso M.N."/>
        </authorList>
    </citation>
    <scope>NUCLEOTIDE SEQUENCE [LARGE SCALE GENOMIC DNA]</scope>
    <source>
        <strain evidence="4 5">CIRM-BRFM 1785</strain>
    </source>
</reference>
<dbReference type="PANTHER" id="PTHR12758">
    <property type="entry name" value="APOPTOSIS INHIBITOR 5-RELATED"/>
    <property type="match status" value="1"/>
</dbReference>
<dbReference type="EMBL" id="JADCUA010000006">
    <property type="protein sequence ID" value="KAH9839085.1"/>
    <property type="molecule type" value="Genomic_DNA"/>
</dbReference>
<name>A0ABQ8KLD7_9APHY</name>
<dbReference type="SUPFAM" id="SSF48371">
    <property type="entry name" value="ARM repeat"/>
    <property type="match status" value="1"/>
</dbReference>
<feature type="compositionally biased region" description="Basic residues" evidence="3">
    <location>
        <begin position="653"/>
        <end position="662"/>
    </location>
</feature>
<organism evidence="4 5">
    <name type="scientific">Rhodofomes roseus</name>
    <dbReference type="NCBI Taxonomy" id="34475"/>
    <lineage>
        <taxon>Eukaryota</taxon>
        <taxon>Fungi</taxon>
        <taxon>Dikarya</taxon>
        <taxon>Basidiomycota</taxon>
        <taxon>Agaricomycotina</taxon>
        <taxon>Agaricomycetes</taxon>
        <taxon>Polyporales</taxon>
        <taxon>Rhodofomes</taxon>
    </lineage>
</organism>
<evidence type="ECO:0000256" key="3">
    <source>
        <dbReference type="SAM" id="MobiDB-lite"/>
    </source>
</evidence>
<feature type="region of interest" description="Disordered" evidence="3">
    <location>
        <begin position="427"/>
        <end position="662"/>
    </location>
</feature>
<feature type="compositionally biased region" description="Pro residues" evidence="3">
    <location>
        <begin position="432"/>
        <end position="443"/>
    </location>
</feature>
<proteinExistence type="inferred from homology"/>
<feature type="compositionally biased region" description="Polar residues" evidence="3">
    <location>
        <begin position="446"/>
        <end position="465"/>
    </location>
</feature>
<evidence type="ECO:0000256" key="1">
    <source>
        <dbReference type="ARBA" id="ARBA00009515"/>
    </source>
</evidence>
<comment type="caution">
    <text evidence="4">The sequence shown here is derived from an EMBL/GenBank/DDBJ whole genome shotgun (WGS) entry which is preliminary data.</text>
</comment>
<dbReference type="InterPro" id="IPR008383">
    <property type="entry name" value="API5"/>
</dbReference>
<dbReference type="Proteomes" id="UP000814176">
    <property type="component" value="Unassembled WGS sequence"/>
</dbReference>
<dbReference type="Gene3D" id="1.25.10.10">
    <property type="entry name" value="Leucine-rich Repeat Variant"/>
    <property type="match status" value="1"/>
</dbReference>
<dbReference type="RefSeq" id="XP_047780840.1">
    <property type="nucleotide sequence ID" value="XM_047918918.1"/>
</dbReference>
<evidence type="ECO:0008006" key="6">
    <source>
        <dbReference type="Google" id="ProtNLM"/>
    </source>
</evidence>
<sequence>MEGRSLDEQEKEINDILRKAFRSPPKTAHRKEALKRLIDLAHSPHSKLKIIVAQNFKIFIKEFPDLEDDAINAVYDLCEDQVTKVRICGYRAIADVSKEQPKWVKRNADVLVQLLQSDEPDEVSVVKRMLSEHLDMDPAVTLGVLCDQIVPPDEPLDEEEQAIRTRLRSLVLAFMTGEAKRAVERHTSTPGSAAEETLVSGLLRAVDKLAPTDIDIIVKDILLSLPSFKPSSPRGKQLLDAVLEKAKASLKADLLPSDAQSPLTDSRYYLELASYIAVQKRVAHPSHLLRFHFTSQLAAKATLLGLTEDARAFVISSVGDILDACEASPLEGASMPPQEDAALRRQTPDLCLVYLQVFSETQFTSEQRPWKACHIFLKICLRHHTEYKWALPPALQSSLQSIQKLLAAQDQDAKVDNEQDIQSVIRSLQPASRPPVPAPPPAAPATTNVPQGTSSSVNTSTSPGGTSPKAERRIMNVKRKHEDKPAGLPPRPTTSMPTNGAPPSTPSTSRTAQQRASTSQTRPLAGLAIAGAAARNGHVAIVQEDEPRAAKRAKKGGGIDDSPSLLSRMAAPSKGSPAGDRGAETGKRRVDSAPVSMTQPRQGKQDSGKNPVVGFSIKGAAKASGAGNGQSSPTPRTSLLARMQGDEQSGSGGRRKKRTKTS</sequence>
<dbReference type="InterPro" id="IPR011989">
    <property type="entry name" value="ARM-like"/>
</dbReference>
<accession>A0ABQ8KLD7</accession>
<gene>
    <name evidence="4" type="ORF">C8Q71DRAFT_494847</name>
</gene>
<keyword evidence="5" id="KW-1185">Reference proteome</keyword>
<comment type="similarity">
    <text evidence="1">Belongs to the API5 family.</text>
</comment>
<dbReference type="InterPro" id="IPR016024">
    <property type="entry name" value="ARM-type_fold"/>
</dbReference>
<evidence type="ECO:0000313" key="5">
    <source>
        <dbReference type="Proteomes" id="UP000814176"/>
    </source>
</evidence>
<feature type="compositionally biased region" description="Basic and acidic residues" evidence="3">
    <location>
        <begin position="469"/>
        <end position="485"/>
    </location>
</feature>